<evidence type="ECO:0008006" key="3">
    <source>
        <dbReference type="Google" id="ProtNLM"/>
    </source>
</evidence>
<organism evidence="1 2">
    <name type="scientific">Anseongella ginsenosidimutans</name>
    <dbReference type="NCBI Taxonomy" id="496056"/>
    <lineage>
        <taxon>Bacteria</taxon>
        <taxon>Pseudomonadati</taxon>
        <taxon>Bacteroidota</taxon>
        <taxon>Sphingobacteriia</taxon>
        <taxon>Sphingobacteriales</taxon>
        <taxon>Sphingobacteriaceae</taxon>
        <taxon>Anseongella</taxon>
    </lineage>
</organism>
<protein>
    <recommendedName>
        <fullName evidence="3">N-acetyltransferase domain-containing protein</fullName>
    </recommendedName>
</protein>
<dbReference type="Proteomes" id="UP000295807">
    <property type="component" value="Unassembled WGS sequence"/>
</dbReference>
<dbReference type="RefSeq" id="WP_132129743.1">
    <property type="nucleotide sequence ID" value="NZ_CP042432.1"/>
</dbReference>
<dbReference type="EMBL" id="SMAD01000008">
    <property type="protein sequence ID" value="TCS86342.1"/>
    <property type="molecule type" value="Genomic_DNA"/>
</dbReference>
<accession>A0A4R3KPN6</accession>
<evidence type="ECO:0000313" key="1">
    <source>
        <dbReference type="EMBL" id="TCS86342.1"/>
    </source>
</evidence>
<sequence>MNNLIFKIRAFKAVDNPEACEKYIEGHARILRLFGLSMITSANPGWLDDPDTYVVCVESGDGRKIYGGGRIQVASGNLLLPIETAICEKDPSIHQTIDMYAQKGTGEICGLWNSREMAANGVGSIHLGRAMVAVAGQLNLNSLFALCAPATVRNCIRVGYETARFIGDNGRLCYPKDHLLATAMVIKDLQNLPAAAPGERLLIQDLRDNPFQRKLEPGLKGRMLDVQYELDIKEQVPVYCVA</sequence>
<dbReference type="AlphaFoldDB" id="A0A4R3KPN6"/>
<evidence type="ECO:0000313" key="2">
    <source>
        <dbReference type="Proteomes" id="UP000295807"/>
    </source>
</evidence>
<keyword evidence="2" id="KW-1185">Reference proteome</keyword>
<name>A0A4R3KPN6_9SPHI</name>
<dbReference type="OrthoDB" id="660041at2"/>
<proteinExistence type="predicted"/>
<comment type="caution">
    <text evidence="1">The sequence shown here is derived from an EMBL/GenBank/DDBJ whole genome shotgun (WGS) entry which is preliminary data.</text>
</comment>
<gene>
    <name evidence="1" type="ORF">EDD80_108135</name>
</gene>
<reference evidence="1 2" key="1">
    <citation type="submission" date="2019-03" db="EMBL/GenBank/DDBJ databases">
        <title>Genomic Encyclopedia of Type Strains, Phase IV (KMG-IV): sequencing the most valuable type-strain genomes for metagenomic binning, comparative biology and taxonomic classification.</title>
        <authorList>
            <person name="Goeker M."/>
        </authorList>
    </citation>
    <scope>NUCLEOTIDE SEQUENCE [LARGE SCALE GENOMIC DNA]</scope>
    <source>
        <strain evidence="1 2">DSM 21100</strain>
    </source>
</reference>